<dbReference type="InterPro" id="IPR011059">
    <property type="entry name" value="Metal-dep_hydrolase_composite"/>
</dbReference>
<name>G4TN55_SERID</name>
<dbReference type="SUPFAM" id="SSF51556">
    <property type="entry name" value="Metallo-dependent hydrolases"/>
    <property type="match status" value="1"/>
</dbReference>
<dbReference type="InterPro" id="IPR006680">
    <property type="entry name" value="Amidohydro-rel"/>
</dbReference>
<reference evidence="2 3" key="1">
    <citation type="journal article" date="2011" name="PLoS Pathog.">
        <title>Endophytic Life Strategies Decoded by Genome and Transcriptome Analyses of the Mutualistic Root Symbiont Piriformospora indica.</title>
        <authorList>
            <person name="Zuccaro A."/>
            <person name="Lahrmann U."/>
            <person name="Guldener U."/>
            <person name="Langen G."/>
            <person name="Pfiffi S."/>
            <person name="Biedenkopf D."/>
            <person name="Wong P."/>
            <person name="Samans B."/>
            <person name="Grimm C."/>
            <person name="Basiewicz M."/>
            <person name="Murat C."/>
            <person name="Martin F."/>
            <person name="Kogel K.H."/>
        </authorList>
    </citation>
    <scope>NUCLEOTIDE SEQUENCE [LARGE SCALE GENOMIC DNA]</scope>
    <source>
        <strain evidence="2 3">DSM 11827</strain>
    </source>
</reference>
<dbReference type="HOGENOM" id="CLU_006273_0_0_1"/>
<dbReference type="Pfam" id="PF01979">
    <property type="entry name" value="Amidohydro_1"/>
    <property type="match status" value="1"/>
</dbReference>
<proteinExistence type="predicted"/>
<dbReference type="SUPFAM" id="SSF51338">
    <property type="entry name" value="Composite domain of metallo-dependent hydrolases"/>
    <property type="match status" value="1"/>
</dbReference>
<evidence type="ECO:0000313" key="2">
    <source>
        <dbReference type="EMBL" id="CCA72748.1"/>
    </source>
</evidence>
<accession>G4TN55</accession>
<organism evidence="2 3">
    <name type="scientific">Serendipita indica (strain DSM 11827)</name>
    <name type="common">Root endophyte fungus</name>
    <name type="synonym">Piriformospora indica</name>
    <dbReference type="NCBI Taxonomy" id="1109443"/>
    <lineage>
        <taxon>Eukaryota</taxon>
        <taxon>Fungi</taxon>
        <taxon>Dikarya</taxon>
        <taxon>Basidiomycota</taxon>
        <taxon>Agaricomycotina</taxon>
        <taxon>Agaricomycetes</taxon>
        <taxon>Sebacinales</taxon>
        <taxon>Serendipitaceae</taxon>
        <taxon>Serendipita</taxon>
    </lineage>
</organism>
<feature type="domain" description="Amidohydrolase-related" evidence="1">
    <location>
        <begin position="379"/>
        <end position="471"/>
    </location>
</feature>
<dbReference type="PANTHER" id="PTHR43668:SF5">
    <property type="entry name" value="AMIDOHYDROLASE 3 DOMAIN-CONTAINING PROTEIN"/>
    <property type="match status" value="1"/>
</dbReference>
<dbReference type="STRING" id="1109443.G4TN55"/>
<dbReference type="GO" id="GO:0004038">
    <property type="term" value="F:allantoinase activity"/>
    <property type="evidence" value="ECO:0007669"/>
    <property type="project" value="TreeGrafter"/>
</dbReference>
<dbReference type="GO" id="GO:0006145">
    <property type="term" value="P:purine nucleobase catabolic process"/>
    <property type="evidence" value="ECO:0007669"/>
    <property type="project" value="TreeGrafter"/>
</dbReference>
<dbReference type="InterPro" id="IPR032466">
    <property type="entry name" value="Metal_Hydrolase"/>
</dbReference>
<dbReference type="EMBL" id="CAFZ01000181">
    <property type="protein sequence ID" value="CCA72748.1"/>
    <property type="molecule type" value="Genomic_DNA"/>
</dbReference>
<dbReference type="OMA" id="PQIAKPY"/>
<dbReference type="AlphaFoldDB" id="G4TN55"/>
<dbReference type="InterPro" id="IPR050138">
    <property type="entry name" value="DHOase/Allantoinase_Hydrolase"/>
</dbReference>
<dbReference type="Gene3D" id="3.20.20.140">
    <property type="entry name" value="Metal-dependent hydrolases"/>
    <property type="match status" value="2"/>
</dbReference>
<dbReference type="eggNOG" id="ENOG502QQ9Z">
    <property type="taxonomic scope" value="Eukaryota"/>
</dbReference>
<dbReference type="GO" id="GO:0005737">
    <property type="term" value="C:cytoplasm"/>
    <property type="evidence" value="ECO:0007669"/>
    <property type="project" value="TreeGrafter"/>
</dbReference>
<evidence type="ECO:0000313" key="3">
    <source>
        <dbReference type="Proteomes" id="UP000007148"/>
    </source>
</evidence>
<dbReference type="InParanoid" id="G4TN55"/>
<dbReference type="Proteomes" id="UP000007148">
    <property type="component" value="Unassembled WGS sequence"/>
</dbReference>
<dbReference type="PANTHER" id="PTHR43668">
    <property type="entry name" value="ALLANTOINASE"/>
    <property type="match status" value="1"/>
</dbReference>
<gene>
    <name evidence="2" type="ORF">PIIN_06686</name>
</gene>
<keyword evidence="3" id="KW-1185">Reference proteome</keyword>
<comment type="caution">
    <text evidence="2">The sequence shown here is derived from an EMBL/GenBank/DDBJ whole genome shotgun (WGS) entry which is preliminary data.</text>
</comment>
<evidence type="ECO:0000259" key="1">
    <source>
        <dbReference type="Pfam" id="PF01979"/>
    </source>
</evidence>
<sequence length="912" mass="99316">MICISLFFFASLYVFRPSFNHVNLHRRPLHAEQLLQTCADIKLIPGPPSDFSKRTESDRWVPGTRATLIVNATVWVGRSEGTYESADILIDRGLIVKVGHVVAGDLPKKYDVINANGSWVTPGIFDMHSHIGVYSSPELRGAQDGNSLVGPINPWLRSLDGLNTHDDSYRLSIAGGVTTSLILPGSADAIGGQAYVIKLRSTAERSPSSMLLEPPFTMNSSASDPLLPHRWRHMKHACGENPSRVYGYSRMDTQWSFRQAYNEARKIKKKQDEYCEKIEAGLWNDVPNDFPYSLQWEALVDVLRGKVKVNNHCYEAVDFDQQIRLTNEFKFSIVAFHHAHEAYLVPDLLKKMYGKPPAIALFATNGRYKREAYRGSEFAPRILSDAGFQVVMKSDHPVLDSRFLLYEAQQAHYYGLDHDLALASVTTTPAELQGFGHRLGYVKAGYDADIVIWDSHPLALGATPKQVFIDGIPQLEKPYTTEKPSGFQVEPKVPNFDKEAEAALEYDGLPPLLPSKETKSLAFLNVRKIYEKDTAIRSQFVTENGQLGTVVVVDGHIVCKGLETQCGQFMDDPKIEKIDLEDGVLAPGMLTFGAPIGLVEIDQEASTKDGVGFAPLKQPVPSILGSGFLPKAVDGLQFRGRDTLLAFRNGVTKAVVAPVHSGFLGGLSVAFSTGSVSRLAKGAIVKDIAALHVTIVDSSKQPSVSTQIGLLRDLLSGNGEGPIGDYFSKAAEGKIRLVAHTQNSDVIATLLDLIDELAQSVDAKIKLTIAGGAEAHHLAEELGQAGVGVILTRPRPFPTNWPGKDILPGLPLSSEGQVTRLLAHNVTVGLGIEESWQARNLWFDAAWAAIEAGGNLDKETALGLVSTNLETLLGVDVQTQPDLVAWKGGDVFDLSSKVVAIVSGAKGLVDIL</sequence>
<protein>
    <submittedName>
        <fullName evidence="2">Related to carbohydrate esterase family 9 protein-Laccaria bicolor</fullName>
    </submittedName>
</protein>
<dbReference type="OrthoDB" id="10258955at2759"/>